<evidence type="ECO:0000313" key="4">
    <source>
        <dbReference type="Proteomes" id="UP001062165"/>
    </source>
</evidence>
<keyword evidence="4" id="KW-1185">Reference proteome</keyword>
<dbReference type="GO" id="GO:0016787">
    <property type="term" value="F:hydrolase activity"/>
    <property type="evidence" value="ECO:0007669"/>
    <property type="project" value="UniProtKB-KW"/>
</dbReference>
<dbReference type="PANTHER" id="PTHR42856:SF1">
    <property type="entry name" value="ACYL-COENZYME A THIOESTERASE PAAI"/>
    <property type="match status" value="1"/>
</dbReference>
<dbReference type="NCBIfam" id="TIGR02286">
    <property type="entry name" value="PaaD"/>
    <property type="match status" value="1"/>
</dbReference>
<reference evidence="3" key="1">
    <citation type="submission" date="2022-10" db="EMBL/GenBank/DDBJ databases">
        <title>Comparative genomics and taxonomic characterization of three novel marine species of genus Reichenbachiella exhibiting antioxidant and polysaccharide degradation activities.</title>
        <authorList>
            <person name="Muhammad N."/>
            <person name="Lee Y.-J."/>
            <person name="Ko J."/>
            <person name="Kim S.-G."/>
        </authorList>
    </citation>
    <scope>NUCLEOTIDE SEQUENCE</scope>
    <source>
        <strain evidence="3">Wsw4-B4</strain>
    </source>
</reference>
<feature type="domain" description="Thioesterase" evidence="2">
    <location>
        <begin position="47"/>
        <end position="120"/>
    </location>
</feature>
<evidence type="ECO:0000259" key="2">
    <source>
        <dbReference type="Pfam" id="PF03061"/>
    </source>
</evidence>
<dbReference type="Proteomes" id="UP001062165">
    <property type="component" value="Chromosome"/>
</dbReference>
<keyword evidence="1 3" id="KW-0378">Hydrolase</keyword>
<accession>A0ABY6CYB3</accession>
<dbReference type="InterPro" id="IPR029069">
    <property type="entry name" value="HotDog_dom_sf"/>
</dbReference>
<dbReference type="RefSeq" id="WP_263050607.1">
    <property type="nucleotide sequence ID" value="NZ_CP106735.1"/>
</dbReference>
<dbReference type="Pfam" id="PF03061">
    <property type="entry name" value="4HBT"/>
    <property type="match status" value="1"/>
</dbReference>
<name>A0ABY6CYB3_9BACT</name>
<dbReference type="InterPro" id="IPR006683">
    <property type="entry name" value="Thioestr_dom"/>
</dbReference>
<dbReference type="InterPro" id="IPR003736">
    <property type="entry name" value="PAAI_dom"/>
</dbReference>
<dbReference type="PANTHER" id="PTHR42856">
    <property type="entry name" value="ACYL-COENZYME A THIOESTERASE PAAI"/>
    <property type="match status" value="1"/>
</dbReference>
<dbReference type="InterPro" id="IPR052723">
    <property type="entry name" value="Acyl-CoA_thioesterase_PaaI"/>
</dbReference>
<dbReference type="InterPro" id="IPR011973">
    <property type="entry name" value="PaaD"/>
</dbReference>
<gene>
    <name evidence="3" type="primary">paaI</name>
    <name evidence="3" type="ORF">N7E81_16015</name>
</gene>
<dbReference type="NCBIfam" id="TIGR00369">
    <property type="entry name" value="unchar_dom_1"/>
    <property type="match status" value="1"/>
</dbReference>
<sequence>MTNPKSIVKHMLTHDTFSQWLGIRLEKIELGFSQICMTVTGDMLNGFGIAHGGITYALADSAFAFAANSQGKHAISIETSISHTKAVHEGDLLTAIAKEENLSNRLGIYSITVTNQHHEIVALFKGTVFRKDTHWSE</sequence>
<dbReference type="SUPFAM" id="SSF54637">
    <property type="entry name" value="Thioesterase/thiol ester dehydrase-isomerase"/>
    <property type="match status" value="1"/>
</dbReference>
<evidence type="ECO:0000256" key="1">
    <source>
        <dbReference type="ARBA" id="ARBA00022801"/>
    </source>
</evidence>
<dbReference type="Gene3D" id="3.10.129.10">
    <property type="entry name" value="Hotdog Thioesterase"/>
    <property type="match status" value="1"/>
</dbReference>
<organism evidence="3 4">
    <name type="scientific">Reichenbachiella carrageenanivorans</name>
    <dbReference type="NCBI Taxonomy" id="2979869"/>
    <lineage>
        <taxon>Bacteria</taxon>
        <taxon>Pseudomonadati</taxon>
        <taxon>Bacteroidota</taxon>
        <taxon>Cytophagia</taxon>
        <taxon>Cytophagales</taxon>
        <taxon>Reichenbachiellaceae</taxon>
        <taxon>Reichenbachiella</taxon>
    </lineage>
</organism>
<dbReference type="EC" id="3.1.2.-" evidence="3"/>
<protein>
    <submittedName>
        <fullName evidence="3">Hydroxyphenylacetyl-CoA thioesterase PaaI</fullName>
        <ecNumber evidence="3">3.1.2.-</ecNumber>
    </submittedName>
</protein>
<dbReference type="EMBL" id="CP106735">
    <property type="protein sequence ID" value="UXX78863.1"/>
    <property type="molecule type" value="Genomic_DNA"/>
</dbReference>
<evidence type="ECO:0000313" key="3">
    <source>
        <dbReference type="EMBL" id="UXX78863.1"/>
    </source>
</evidence>
<dbReference type="CDD" id="cd03443">
    <property type="entry name" value="PaaI_thioesterase"/>
    <property type="match status" value="1"/>
</dbReference>
<proteinExistence type="predicted"/>